<feature type="transmembrane region" description="Helical" evidence="7">
    <location>
        <begin position="354"/>
        <end position="372"/>
    </location>
</feature>
<feature type="transmembrane region" description="Helical" evidence="7">
    <location>
        <begin position="176"/>
        <end position="194"/>
    </location>
</feature>
<dbReference type="GO" id="GO:0022857">
    <property type="term" value="F:transmembrane transporter activity"/>
    <property type="evidence" value="ECO:0007669"/>
    <property type="project" value="InterPro"/>
</dbReference>
<feature type="transmembrane region" description="Helical" evidence="7">
    <location>
        <begin position="54"/>
        <end position="75"/>
    </location>
</feature>
<organism evidence="9 10">
    <name type="scientific">Cohnella endophytica</name>
    <dbReference type="NCBI Taxonomy" id="2419778"/>
    <lineage>
        <taxon>Bacteria</taxon>
        <taxon>Bacillati</taxon>
        <taxon>Bacillota</taxon>
        <taxon>Bacilli</taxon>
        <taxon>Bacillales</taxon>
        <taxon>Paenibacillaceae</taxon>
        <taxon>Cohnella</taxon>
    </lineage>
</organism>
<evidence type="ECO:0000313" key="9">
    <source>
        <dbReference type="EMBL" id="RKP48861.1"/>
    </source>
</evidence>
<comment type="caution">
    <text evidence="9">The sequence shown here is derived from an EMBL/GenBank/DDBJ whole genome shotgun (WGS) entry which is preliminary data.</text>
</comment>
<keyword evidence="6 7" id="KW-0472">Membrane</keyword>
<feature type="transmembrane region" description="Helical" evidence="7">
    <location>
        <begin position="378"/>
        <end position="397"/>
    </location>
</feature>
<keyword evidence="4 7" id="KW-0812">Transmembrane</keyword>
<dbReference type="GO" id="GO:0005886">
    <property type="term" value="C:plasma membrane"/>
    <property type="evidence" value="ECO:0007669"/>
    <property type="project" value="UniProtKB-SubCell"/>
</dbReference>
<dbReference type="PROSITE" id="PS00216">
    <property type="entry name" value="SUGAR_TRANSPORT_1"/>
    <property type="match status" value="1"/>
</dbReference>
<dbReference type="InterPro" id="IPR005829">
    <property type="entry name" value="Sugar_transporter_CS"/>
</dbReference>
<evidence type="ECO:0000313" key="10">
    <source>
        <dbReference type="Proteomes" id="UP000282076"/>
    </source>
</evidence>
<feature type="transmembrane region" description="Helical" evidence="7">
    <location>
        <begin position="312"/>
        <end position="333"/>
    </location>
</feature>
<name>A0A494XGM9_9BACL</name>
<feature type="transmembrane region" description="Helical" evidence="7">
    <location>
        <begin position="227"/>
        <end position="246"/>
    </location>
</feature>
<reference evidence="9 10" key="1">
    <citation type="submission" date="2018-10" db="EMBL/GenBank/DDBJ databases">
        <title>Cohnella sp. M2MS4P-1, whole genome shotgun sequence.</title>
        <authorList>
            <person name="Tuo L."/>
        </authorList>
    </citation>
    <scope>NUCLEOTIDE SEQUENCE [LARGE SCALE GENOMIC DNA]</scope>
    <source>
        <strain evidence="9 10">M2MS4P-1</strain>
    </source>
</reference>
<evidence type="ECO:0000256" key="5">
    <source>
        <dbReference type="ARBA" id="ARBA00022989"/>
    </source>
</evidence>
<feature type="transmembrane region" description="Helical" evidence="7">
    <location>
        <begin position="20"/>
        <end position="47"/>
    </location>
</feature>
<comment type="subcellular location">
    <subcellularLocation>
        <location evidence="1">Cell membrane</location>
        <topology evidence="1">Multi-pass membrane protein</topology>
    </subcellularLocation>
</comment>
<dbReference type="Gene3D" id="1.20.1250.20">
    <property type="entry name" value="MFS general substrate transporter like domains"/>
    <property type="match status" value="1"/>
</dbReference>
<sequence length="416" mass="45286">MRNSKWYKQLLLFGKSYHPIVHSLLLGTILARLASSMSLPFLAIYLAKHTDLSAVMIGVIIGAGSLAGTVGGFIGGTLSDLFGRRKILLGALFGWGVVFVGFAMANSALIFFLLSLLNGLCRSFYEPVSQALMADLTEKENRFKVFSLRYLAINIGVAVGPLLGAVFAALDSSLPFYITGCVYFFYAFSLYLLLNKFGIRRIEGEKKGNNTFLSVWNVVRSDLVLRYYLLGGIVTAIGYSQMTVTLSQYVGGKFTDGVALFAVMMSVNAITVVALQVPFTKWADRFAPITVLAVGVIFYALGNVGFALSGGWIAFIVSMIVFTFGEMLTYPAGNMLTDKIAPDGMRGAYYGAQSFSNLGHFLGPWIGGLLLSRYDGTVLFLVMAVVALFAVAFYRVGEKVRQTSAYRMNSQTQPVP</sequence>
<keyword evidence="3" id="KW-1003">Cell membrane</keyword>
<dbReference type="PANTHER" id="PTHR43414:SF1">
    <property type="entry name" value="PEPTIDE PERMEASE"/>
    <property type="match status" value="1"/>
</dbReference>
<dbReference type="AlphaFoldDB" id="A0A494XGM9"/>
<protein>
    <submittedName>
        <fullName evidence="9">MFS transporter</fullName>
    </submittedName>
</protein>
<proteinExistence type="predicted"/>
<feature type="transmembrane region" description="Helical" evidence="7">
    <location>
        <begin position="286"/>
        <end position="306"/>
    </location>
</feature>
<gene>
    <name evidence="9" type="ORF">D7Z26_21035</name>
</gene>
<dbReference type="SUPFAM" id="SSF103473">
    <property type="entry name" value="MFS general substrate transporter"/>
    <property type="match status" value="1"/>
</dbReference>
<evidence type="ECO:0000256" key="4">
    <source>
        <dbReference type="ARBA" id="ARBA00022692"/>
    </source>
</evidence>
<dbReference type="Proteomes" id="UP000282076">
    <property type="component" value="Unassembled WGS sequence"/>
</dbReference>
<dbReference type="CDD" id="cd17329">
    <property type="entry name" value="MFS_MdtH_MDR_like"/>
    <property type="match status" value="1"/>
</dbReference>
<evidence type="ECO:0000259" key="8">
    <source>
        <dbReference type="PROSITE" id="PS50850"/>
    </source>
</evidence>
<keyword evidence="2" id="KW-0813">Transport</keyword>
<evidence type="ECO:0000256" key="2">
    <source>
        <dbReference type="ARBA" id="ARBA00022448"/>
    </source>
</evidence>
<evidence type="ECO:0000256" key="6">
    <source>
        <dbReference type="ARBA" id="ARBA00023136"/>
    </source>
</evidence>
<accession>A0A494XGM9</accession>
<feature type="transmembrane region" description="Helical" evidence="7">
    <location>
        <begin position="87"/>
        <end position="114"/>
    </location>
</feature>
<dbReference type="RefSeq" id="WP_120978999.1">
    <property type="nucleotide sequence ID" value="NZ_RBZM01000009.1"/>
</dbReference>
<dbReference type="InterPro" id="IPR020846">
    <property type="entry name" value="MFS_dom"/>
</dbReference>
<feature type="domain" description="Major facilitator superfamily (MFS) profile" evidence="8">
    <location>
        <begin position="20"/>
        <end position="402"/>
    </location>
</feature>
<dbReference type="InterPro" id="IPR036259">
    <property type="entry name" value="MFS_trans_sf"/>
</dbReference>
<dbReference type="PANTHER" id="PTHR43414">
    <property type="entry name" value="MULTIDRUG RESISTANCE PROTEIN MDTG"/>
    <property type="match status" value="1"/>
</dbReference>
<keyword evidence="10" id="KW-1185">Reference proteome</keyword>
<feature type="transmembrane region" description="Helical" evidence="7">
    <location>
        <begin position="258"/>
        <end position="279"/>
    </location>
</feature>
<dbReference type="PROSITE" id="PS50850">
    <property type="entry name" value="MFS"/>
    <property type="match status" value="1"/>
</dbReference>
<keyword evidence="5 7" id="KW-1133">Transmembrane helix</keyword>
<evidence type="ECO:0000256" key="7">
    <source>
        <dbReference type="SAM" id="Phobius"/>
    </source>
</evidence>
<dbReference type="Pfam" id="PF07690">
    <property type="entry name" value="MFS_1"/>
    <property type="match status" value="1"/>
</dbReference>
<evidence type="ECO:0000256" key="3">
    <source>
        <dbReference type="ARBA" id="ARBA00022475"/>
    </source>
</evidence>
<feature type="transmembrane region" description="Helical" evidence="7">
    <location>
        <begin position="148"/>
        <end position="170"/>
    </location>
</feature>
<dbReference type="OrthoDB" id="8952229at2"/>
<dbReference type="InterPro" id="IPR011701">
    <property type="entry name" value="MFS"/>
</dbReference>
<evidence type="ECO:0000256" key="1">
    <source>
        <dbReference type="ARBA" id="ARBA00004651"/>
    </source>
</evidence>
<dbReference type="EMBL" id="RBZM01000009">
    <property type="protein sequence ID" value="RKP48861.1"/>
    <property type="molecule type" value="Genomic_DNA"/>
</dbReference>